<dbReference type="EMBL" id="JPER01000009">
    <property type="protein sequence ID" value="KFZ30115.1"/>
    <property type="molecule type" value="Genomic_DNA"/>
</dbReference>
<dbReference type="eggNOG" id="COG2064">
    <property type="taxonomic scope" value="Bacteria"/>
</dbReference>
<dbReference type="InterPro" id="IPR018076">
    <property type="entry name" value="T2SS_GspF_dom"/>
</dbReference>
<keyword evidence="3 6" id="KW-0812">Transmembrane</keyword>
<dbReference type="InterPro" id="IPR042094">
    <property type="entry name" value="T2SS_GspF_sf"/>
</dbReference>
<dbReference type="PANTHER" id="PTHR35007:SF2">
    <property type="entry name" value="PILUS ASSEMBLE PROTEIN"/>
    <property type="match status" value="1"/>
</dbReference>
<proteinExistence type="predicted"/>
<name>A0A094IR03_9GAMM</name>
<evidence type="ECO:0000256" key="4">
    <source>
        <dbReference type="ARBA" id="ARBA00022989"/>
    </source>
</evidence>
<comment type="caution">
    <text evidence="8">The sequence shown here is derived from an EMBL/GenBank/DDBJ whole genome shotgun (WGS) entry which is preliminary data.</text>
</comment>
<dbReference type="Gene3D" id="1.20.81.30">
    <property type="entry name" value="Type II secretion system (T2SS), domain F"/>
    <property type="match status" value="1"/>
</dbReference>
<evidence type="ECO:0000256" key="6">
    <source>
        <dbReference type="SAM" id="Phobius"/>
    </source>
</evidence>
<organism evidence="8 9">
    <name type="scientific">Pseudidiomarina salinarum</name>
    <dbReference type="NCBI Taxonomy" id="435908"/>
    <lineage>
        <taxon>Bacteria</taxon>
        <taxon>Pseudomonadati</taxon>
        <taxon>Pseudomonadota</taxon>
        <taxon>Gammaproteobacteria</taxon>
        <taxon>Alteromonadales</taxon>
        <taxon>Idiomarinaceae</taxon>
        <taxon>Pseudidiomarina</taxon>
    </lineage>
</organism>
<feature type="transmembrane region" description="Helical" evidence="6">
    <location>
        <begin position="5"/>
        <end position="28"/>
    </location>
</feature>
<feature type="transmembrane region" description="Helical" evidence="6">
    <location>
        <begin position="235"/>
        <end position="260"/>
    </location>
</feature>
<evidence type="ECO:0000313" key="9">
    <source>
        <dbReference type="Proteomes" id="UP000054363"/>
    </source>
</evidence>
<keyword evidence="9" id="KW-1185">Reference proteome</keyword>
<evidence type="ECO:0000256" key="2">
    <source>
        <dbReference type="ARBA" id="ARBA00022475"/>
    </source>
</evidence>
<comment type="subcellular location">
    <subcellularLocation>
        <location evidence="1">Cell membrane</location>
        <topology evidence="1">Multi-pass membrane protein</topology>
    </subcellularLocation>
</comment>
<protein>
    <recommendedName>
        <fullName evidence="7">Type II secretion system protein GspF domain-containing protein</fullName>
    </recommendedName>
</protein>
<keyword evidence="4 6" id="KW-1133">Transmembrane helix</keyword>
<keyword evidence="5 6" id="KW-0472">Membrane</keyword>
<dbReference type="OrthoDB" id="6236866at2"/>
<dbReference type="Proteomes" id="UP000054363">
    <property type="component" value="Unassembled WGS sequence"/>
</dbReference>
<evidence type="ECO:0000313" key="8">
    <source>
        <dbReference type="EMBL" id="KFZ30115.1"/>
    </source>
</evidence>
<dbReference type="GO" id="GO:0005886">
    <property type="term" value="C:plasma membrane"/>
    <property type="evidence" value="ECO:0007669"/>
    <property type="project" value="UniProtKB-SubCell"/>
</dbReference>
<reference evidence="8 9" key="1">
    <citation type="submission" date="2014-06" db="EMBL/GenBank/DDBJ databases">
        <title>The draft genome sequence of Idiomarina salinarum ISL-52.</title>
        <authorList>
            <person name="Du J."/>
            <person name="Shao Z."/>
        </authorList>
    </citation>
    <scope>NUCLEOTIDE SEQUENCE [LARGE SCALE GENOMIC DNA]</scope>
    <source>
        <strain evidence="8 9">ISL-52</strain>
    </source>
</reference>
<feature type="transmembrane region" description="Helical" evidence="6">
    <location>
        <begin position="77"/>
        <end position="106"/>
    </location>
</feature>
<feature type="domain" description="Type II secretion system protein GspF" evidence="7">
    <location>
        <begin position="126"/>
        <end position="252"/>
    </location>
</feature>
<sequence>MNELVILICTALAGALCIWMAIEIYGWLTASARLLNFSARICQRLPAPVQKIIRYQLNRNMTEMTAAQWLLQKAFQLLVLILILLIPFHWWFRGLLIGVLLVYLLYQYQQRREYRQKLLKQWPATLDMIAMLIHAGLSFRAVLHTIASLSGNSVALAEIARVNRQQQAGFSIEETLDDLYSRIRHPWIHLFTAAVIQARAAGGSLADTLEQQAKQARNAQLLAAEKKAQEAAVKLLLPLLVCFFPVTFLLILGPVFLGFLQGG</sequence>
<evidence type="ECO:0000256" key="3">
    <source>
        <dbReference type="ARBA" id="ARBA00022692"/>
    </source>
</evidence>
<accession>A0A094IR03</accession>
<gene>
    <name evidence="8" type="ORF">IDSA_11730</name>
</gene>
<dbReference type="STRING" id="435908.IDSA_11730"/>
<dbReference type="PANTHER" id="PTHR35007">
    <property type="entry name" value="INTEGRAL MEMBRANE PROTEIN-RELATED"/>
    <property type="match status" value="1"/>
</dbReference>
<dbReference type="AlphaFoldDB" id="A0A094IR03"/>
<evidence type="ECO:0000256" key="5">
    <source>
        <dbReference type="ARBA" id="ARBA00023136"/>
    </source>
</evidence>
<keyword evidence="2" id="KW-1003">Cell membrane</keyword>
<dbReference type="Pfam" id="PF00482">
    <property type="entry name" value="T2SSF"/>
    <property type="match status" value="1"/>
</dbReference>
<evidence type="ECO:0000256" key="1">
    <source>
        <dbReference type="ARBA" id="ARBA00004651"/>
    </source>
</evidence>
<evidence type="ECO:0000259" key="7">
    <source>
        <dbReference type="Pfam" id="PF00482"/>
    </source>
</evidence>